<keyword evidence="7 17" id="KW-0963">Cytoplasm</keyword>
<dbReference type="Gene3D" id="3.40.50.720">
    <property type="entry name" value="NAD(P)-binding Rossmann-like Domain"/>
    <property type="match status" value="1"/>
</dbReference>
<evidence type="ECO:0000256" key="12">
    <source>
        <dbReference type="ARBA" id="ARBA00022984"/>
    </source>
</evidence>
<evidence type="ECO:0000259" key="19">
    <source>
        <dbReference type="Pfam" id="PF02875"/>
    </source>
</evidence>
<dbReference type="InterPro" id="IPR005762">
    <property type="entry name" value="MurD"/>
</dbReference>
<evidence type="ECO:0000256" key="7">
    <source>
        <dbReference type="ARBA" id="ARBA00022490"/>
    </source>
</evidence>
<keyword evidence="17 18" id="KW-0131">Cell cycle</keyword>
<evidence type="ECO:0000256" key="5">
    <source>
        <dbReference type="ARBA" id="ARBA00012212"/>
    </source>
</evidence>
<evidence type="ECO:0000256" key="6">
    <source>
        <dbReference type="ARBA" id="ARBA00015655"/>
    </source>
</evidence>
<dbReference type="GO" id="GO:0051301">
    <property type="term" value="P:cell division"/>
    <property type="evidence" value="ECO:0007669"/>
    <property type="project" value="UniProtKB-KW"/>
</dbReference>
<dbReference type="GO" id="GO:0071555">
    <property type="term" value="P:cell wall organization"/>
    <property type="evidence" value="ECO:0007669"/>
    <property type="project" value="UniProtKB-KW"/>
</dbReference>
<dbReference type="SUPFAM" id="SSF53244">
    <property type="entry name" value="MurD-like peptide ligases, peptide-binding domain"/>
    <property type="match status" value="1"/>
</dbReference>
<evidence type="ECO:0000256" key="4">
    <source>
        <dbReference type="ARBA" id="ARBA00010416"/>
    </source>
</evidence>
<feature type="binding site" evidence="17">
    <location>
        <begin position="116"/>
        <end position="122"/>
    </location>
    <ligand>
        <name>ATP</name>
        <dbReference type="ChEBI" id="CHEBI:30616"/>
    </ligand>
</feature>
<proteinExistence type="inferred from homology"/>
<evidence type="ECO:0000256" key="11">
    <source>
        <dbReference type="ARBA" id="ARBA00022960"/>
    </source>
</evidence>
<dbReference type="InterPro" id="IPR004101">
    <property type="entry name" value="Mur_ligase_C"/>
</dbReference>
<dbReference type="SUPFAM" id="SSF53623">
    <property type="entry name" value="MurD-like peptide ligases, catalytic domain"/>
    <property type="match status" value="1"/>
</dbReference>
<comment type="similarity">
    <text evidence="4 17">Belongs to the MurCDEF family.</text>
</comment>
<dbReference type="Pfam" id="PF21799">
    <property type="entry name" value="MurD-like_N"/>
    <property type="match status" value="1"/>
</dbReference>
<dbReference type="GO" id="GO:0005524">
    <property type="term" value="F:ATP binding"/>
    <property type="evidence" value="ECO:0007669"/>
    <property type="project" value="UniProtKB-UniRule"/>
</dbReference>
<evidence type="ECO:0000256" key="8">
    <source>
        <dbReference type="ARBA" id="ARBA00022598"/>
    </source>
</evidence>
<comment type="subcellular location">
    <subcellularLocation>
        <location evidence="2 17 18">Cytoplasm</location>
    </subcellularLocation>
</comment>
<dbReference type="AlphaFoldDB" id="A0AAU8A9V7"/>
<keyword evidence="8 17" id="KW-0436">Ligase</keyword>
<dbReference type="SUPFAM" id="SSF51984">
    <property type="entry name" value="MurCD N-terminal domain"/>
    <property type="match status" value="1"/>
</dbReference>
<evidence type="ECO:0000256" key="2">
    <source>
        <dbReference type="ARBA" id="ARBA00004496"/>
    </source>
</evidence>
<comment type="function">
    <text evidence="1 17 18">Cell wall formation. Catalyzes the addition of glutamate to the nucleotide precursor UDP-N-acetylmuramoyl-L-alanine (UMA).</text>
</comment>
<feature type="domain" description="Mur ligase C-terminal" evidence="19">
    <location>
        <begin position="314"/>
        <end position="428"/>
    </location>
</feature>
<evidence type="ECO:0000259" key="20">
    <source>
        <dbReference type="Pfam" id="PF08245"/>
    </source>
</evidence>
<dbReference type="PANTHER" id="PTHR43692">
    <property type="entry name" value="UDP-N-ACETYLMURAMOYLALANINE--D-GLUTAMATE LIGASE"/>
    <property type="match status" value="1"/>
</dbReference>
<evidence type="ECO:0000313" key="21">
    <source>
        <dbReference type="EMBL" id="XCC62532.1"/>
    </source>
</evidence>
<protein>
    <recommendedName>
        <fullName evidence="6 17">UDP-N-acetylmuramoylalanine--D-glutamate ligase</fullName>
        <ecNumber evidence="5 17">6.3.2.9</ecNumber>
    </recommendedName>
    <alternativeName>
        <fullName evidence="15 17">D-glutamic acid-adding enzyme</fullName>
    </alternativeName>
    <alternativeName>
        <fullName evidence="14 17">UDP-N-acetylmuramoyl-L-alanyl-D-glutamate synthetase</fullName>
    </alternativeName>
</protein>
<reference evidence="21" key="1">
    <citation type="submission" date="2023-02" db="EMBL/GenBank/DDBJ databases">
        <title>Gut commensal Christensenella minuta modulates host metabolism via a new class of secondary bile acids.</title>
        <authorList>
            <person name="Liu C."/>
        </authorList>
    </citation>
    <scope>NUCLEOTIDE SEQUENCE</scope>
    <source>
        <strain evidence="21">CA70</strain>
    </source>
</reference>
<dbReference type="EC" id="6.3.2.9" evidence="5 17"/>
<dbReference type="NCBIfam" id="TIGR01087">
    <property type="entry name" value="murD"/>
    <property type="match status" value="1"/>
</dbReference>
<evidence type="ECO:0000256" key="15">
    <source>
        <dbReference type="ARBA" id="ARBA00032324"/>
    </source>
</evidence>
<comment type="catalytic activity">
    <reaction evidence="16 17 18">
        <text>UDP-N-acetyl-alpha-D-muramoyl-L-alanine + D-glutamate + ATP = UDP-N-acetyl-alpha-D-muramoyl-L-alanyl-D-glutamate + ADP + phosphate + H(+)</text>
        <dbReference type="Rhea" id="RHEA:16429"/>
        <dbReference type="ChEBI" id="CHEBI:15378"/>
        <dbReference type="ChEBI" id="CHEBI:29986"/>
        <dbReference type="ChEBI" id="CHEBI:30616"/>
        <dbReference type="ChEBI" id="CHEBI:43474"/>
        <dbReference type="ChEBI" id="CHEBI:83898"/>
        <dbReference type="ChEBI" id="CHEBI:83900"/>
        <dbReference type="ChEBI" id="CHEBI:456216"/>
        <dbReference type="EC" id="6.3.2.9"/>
    </reaction>
</comment>
<dbReference type="RefSeq" id="WP_353423588.1">
    <property type="nucleotide sequence ID" value="NZ_CP117826.1"/>
</dbReference>
<dbReference type="GO" id="GO:0005737">
    <property type="term" value="C:cytoplasm"/>
    <property type="evidence" value="ECO:0007669"/>
    <property type="project" value="UniProtKB-SubCell"/>
</dbReference>
<dbReference type="GO" id="GO:0009252">
    <property type="term" value="P:peptidoglycan biosynthetic process"/>
    <property type="evidence" value="ECO:0007669"/>
    <property type="project" value="UniProtKB-UniRule"/>
</dbReference>
<evidence type="ECO:0000256" key="10">
    <source>
        <dbReference type="ARBA" id="ARBA00022840"/>
    </source>
</evidence>
<sequence>MDYKNKKVLVIGMAKSGVSSAALLCRLGADVTVYDVKKREDIPQELLQELDGCVYHDMLGKEPTDIIPEMDILVLSPGVPLGLPFIRKAYELGKHVIAEIELGFAVSKADFIAITGTNGKTTTTALTGEIFKNAGIPTHVLGNIGVPITQEAMQTQPGDVVVAETAALQLDTIESYRPRESAILNITEDHLDRYGTMENYIAAKAKIFKNQTPEDYCVLNYDNEIVRELEGQISAKVIWFSTEKVVEDGAFVEEGEIRFSLNGRKRNIMPAAELRIPGHHNLENALAATALACLYGIAPDVIAHTLRTFPGVEHRIEFVRTVNGVTFINDSKGTNPDATVNAIRAMAAPTVLILGGYDKKNDFVPLFEAFTPLIKAVIVLGDTAEKLMEAAEYCGYRNYICANGFEDAVLKAYSIADEGDNVLLSPACASWDMFPNFEERGRIFKEIVNGL</sequence>
<accession>A0AAU8A9V7</accession>
<keyword evidence="13 17" id="KW-0961">Cell wall biogenesis/degradation</keyword>
<evidence type="ECO:0000256" key="14">
    <source>
        <dbReference type="ARBA" id="ARBA00030398"/>
    </source>
</evidence>
<dbReference type="PANTHER" id="PTHR43692:SF1">
    <property type="entry name" value="UDP-N-ACETYLMURAMOYLALANINE--D-GLUTAMATE LIGASE"/>
    <property type="match status" value="1"/>
</dbReference>
<dbReference type="Pfam" id="PF08245">
    <property type="entry name" value="Mur_ligase_M"/>
    <property type="match status" value="1"/>
</dbReference>
<evidence type="ECO:0000256" key="18">
    <source>
        <dbReference type="RuleBase" id="RU003664"/>
    </source>
</evidence>
<dbReference type="Gene3D" id="3.90.190.20">
    <property type="entry name" value="Mur ligase, C-terminal domain"/>
    <property type="match status" value="1"/>
</dbReference>
<dbReference type="GO" id="GO:0008764">
    <property type="term" value="F:UDP-N-acetylmuramoylalanine-D-glutamate ligase activity"/>
    <property type="evidence" value="ECO:0007669"/>
    <property type="project" value="UniProtKB-UniRule"/>
</dbReference>
<dbReference type="InterPro" id="IPR013221">
    <property type="entry name" value="Mur_ligase_cen"/>
</dbReference>
<feature type="domain" description="Mur ligase central" evidence="20">
    <location>
        <begin position="114"/>
        <end position="292"/>
    </location>
</feature>
<evidence type="ECO:0000256" key="16">
    <source>
        <dbReference type="ARBA" id="ARBA00047632"/>
    </source>
</evidence>
<gene>
    <name evidence="17 21" type="primary">murD</name>
    <name evidence="21" type="ORF">PUP29_00955</name>
</gene>
<evidence type="ECO:0000256" key="1">
    <source>
        <dbReference type="ARBA" id="ARBA00002734"/>
    </source>
</evidence>
<dbReference type="InterPro" id="IPR036615">
    <property type="entry name" value="Mur_ligase_C_dom_sf"/>
</dbReference>
<dbReference type="EMBL" id="CP117826">
    <property type="protein sequence ID" value="XCC62532.1"/>
    <property type="molecule type" value="Genomic_DNA"/>
</dbReference>
<dbReference type="InterPro" id="IPR036565">
    <property type="entry name" value="Mur-like_cat_sf"/>
</dbReference>
<dbReference type="Gene3D" id="3.40.1190.10">
    <property type="entry name" value="Mur-like, catalytic domain"/>
    <property type="match status" value="1"/>
</dbReference>
<organism evidence="21">
    <name type="scientific">Christensenella massiliensis</name>
    <dbReference type="NCBI Taxonomy" id="1805714"/>
    <lineage>
        <taxon>Bacteria</taxon>
        <taxon>Bacillati</taxon>
        <taxon>Bacillota</taxon>
        <taxon>Clostridia</taxon>
        <taxon>Christensenellales</taxon>
        <taxon>Christensenellaceae</taxon>
        <taxon>Christensenella</taxon>
    </lineage>
</organism>
<comment type="pathway">
    <text evidence="3 17 18">Cell wall biogenesis; peptidoglycan biosynthesis.</text>
</comment>
<keyword evidence="11 17" id="KW-0133">Cell shape</keyword>
<name>A0AAU8A9V7_9FIRM</name>
<evidence type="ECO:0000256" key="13">
    <source>
        <dbReference type="ARBA" id="ARBA00023316"/>
    </source>
</evidence>
<dbReference type="Pfam" id="PF02875">
    <property type="entry name" value="Mur_ligase_C"/>
    <property type="match status" value="1"/>
</dbReference>
<keyword evidence="9 17" id="KW-0547">Nucleotide-binding</keyword>
<dbReference type="GO" id="GO:0008360">
    <property type="term" value="P:regulation of cell shape"/>
    <property type="evidence" value="ECO:0007669"/>
    <property type="project" value="UniProtKB-KW"/>
</dbReference>
<keyword evidence="17 18" id="KW-0132">Cell division</keyword>
<evidence type="ECO:0000256" key="9">
    <source>
        <dbReference type="ARBA" id="ARBA00022741"/>
    </source>
</evidence>
<keyword evidence="10 17" id="KW-0067">ATP-binding</keyword>
<dbReference type="HAMAP" id="MF_00639">
    <property type="entry name" value="MurD"/>
    <property type="match status" value="1"/>
</dbReference>
<evidence type="ECO:0000256" key="3">
    <source>
        <dbReference type="ARBA" id="ARBA00004752"/>
    </source>
</evidence>
<evidence type="ECO:0000256" key="17">
    <source>
        <dbReference type="HAMAP-Rule" id="MF_00639"/>
    </source>
</evidence>
<keyword evidence="12 17" id="KW-0573">Peptidoglycan synthesis</keyword>